<accession>A0AAE1PYC4</accession>
<evidence type="ECO:0000256" key="1">
    <source>
        <dbReference type="SAM" id="MobiDB-lite"/>
    </source>
</evidence>
<dbReference type="Proteomes" id="UP001292094">
    <property type="component" value="Unassembled WGS sequence"/>
</dbReference>
<comment type="caution">
    <text evidence="2">The sequence shown here is derived from an EMBL/GenBank/DDBJ whole genome shotgun (WGS) entry which is preliminary data.</text>
</comment>
<evidence type="ECO:0000313" key="2">
    <source>
        <dbReference type="EMBL" id="KAK4316256.1"/>
    </source>
</evidence>
<feature type="compositionally biased region" description="Low complexity" evidence="1">
    <location>
        <begin position="82"/>
        <end position="114"/>
    </location>
</feature>
<feature type="region of interest" description="Disordered" evidence="1">
    <location>
        <begin position="55"/>
        <end position="146"/>
    </location>
</feature>
<feature type="compositionally biased region" description="Polar residues" evidence="1">
    <location>
        <begin position="55"/>
        <end position="81"/>
    </location>
</feature>
<evidence type="ECO:0000313" key="3">
    <source>
        <dbReference type="Proteomes" id="UP001292094"/>
    </source>
</evidence>
<proteinExistence type="predicted"/>
<reference evidence="2" key="1">
    <citation type="submission" date="2023-11" db="EMBL/GenBank/DDBJ databases">
        <title>Genome assemblies of two species of porcelain crab, Petrolisthes cinctipes and Petrolisthes manimaculis (Anomura: Porcellanidae).</title>
        <authorList>
            <person name="Angst P."/>
        </authorList>
    </citation>
    <scope>NUCLEOTIDE SEQUENCE</scope>
    <source>
        <strain evidence="2">PB745_02</strain>
        <tissue evidence="2">Gill</tissue>
    </source>
</reference>
<dbReference type="AlphaFoldDB" id="A0AAE1PYC4"/>
<organism evidence="2 3">
    <name type="scientific">Petrolisthes manimaculis</name>
    <dbReference type="NCBI Taxonomy" id="1843537"/>
    <lineage>
        <taxon>Eukaryota</taxon>
        <taxon>Metazoa</taxon>
        <taxon>Ecdysozoa</taxon>
        <taxon>Arthropoda</taxon>
        <taxon>Crustacea</taxon>
        <taxon>Multicrustacea</taxon>
        <taxon>Malacostraca</taxon>
        <taxon>Eumalacostraca</taxon>
        <taxon>Eucarida</taxon>
        <taxon>Decapoda</taxon>
        <taxon>Pleocyemata</taxon>
        <taxon>Anomura</taxon>
        <taxon>Galatheoidea</taxon>
        <taxon>Porcellanidae</taxon>
        <taxon>Petrolisthes</taxon>
    </lineage>
</organism>
<gene>
    <name evidence="2" type="ORF">Pmani_012564</name>
</gene>
<sequence length="146" mass="15619">MSPLPDHSRSLFPHPLFLVGCSPSCLQDVVWGGTGVPGDPRWNPGSNGLFLVAPSPSSLVTQPHQGVVEMNQTDTDAENNNSSSSSSEQQQQQQLQQQQPQQQQQQQLLVVLGDTDGGGGEDGELSASSVHSQEQEEGESSENKIK</sequence>
<keyword evidence="3" id="KW-1185">Reference proteome</keyword>
<dbReference type="EMBL" id="JAWZYT010001035">
    <property type="protein sequence ID" value="KAK4316256.1"/>
    <property type="molecule type" value="Genomic_DNA"/>
</dbReference>
<protein>
    <submittedName>
        <fullName evidence="2">Uncharacterized protein</fullName>
    </submittedName>
</protein>
<name>A0AAE1PYC4_9EUCA</name>